<evidence type="ECO:0000256" key="9">
    <source>
        <dbReference type="ARBA" id="ARBA00023136"/>
    </source>
</evidence>
<evidence type="ECO:0000256" key="3">
    <source>
        <dbReference type="ARBA" id="ARBA00022448"/>
    </source>
</evidence>
<feature type="transmembrane region" description="Helical" evidence="12">
    <location>
        <begin position="195"/>
        <end position="219"/>
    </location>
</feature>
<gene>
    <name evidence="13" type="primary">Atp6</name>
</gene>
<dbReference type="AlphaFoldDB" id="A0A0U2DB23"/>
<keyword evidence="7 12" id="KW-1133">Transmembrane helix</keyword>
<geneLocation type="mitochondrion" evidence="13"/>
<keyword evidence="9 12" id="KW-0472">Membrane</keyword>
<keyword evidence="13" id="KW-0496">Mitochondrion</keyword>
<feature type="transmembrane region" description="Helical" evidence="12">
    <location>
        <begin position="20"/>
        <end position="37"/>
    </location>
</feature>
<feature type="transmembrane region" description="Helical" evidence="12">
    <location>
        <begin position="69"/>
        <end position="92"/>
    </location>
</feature>
<evidence type="ECO:0000256" key="12">
    <source>
        <dbReference type="SAM" id="Phobius"/>
    </source>
</evidence>
<protein>
    <recommendedName>
        <fullName evidence="11">ATP synthase subunit a</fullName>
    </recommendedName>
</protein>
<keyword evidence="3" id="KW-0813">Transport</keyword>
<reference evidence="13" key="2">
    <citation type="submission" date="2015-03" db="EMBL/GenBank/DDBJ databases">
        <authorList>
            <person name="Murphy D."/>
        </authorList>
    </citation>
    <scope>NUCLEOTIDE SEQUENCE</scope>
</reference>
<accession>A0A0U2DB23</accession>
<reference evidence="13" key="1">
    <citation type="journal article" date="2015" name="Mitochondrial DNA">
        <title>The complete mitochondrial genome of the mysid shrimp, Neomysis japonica (Crustacea, Malacostraca, Mysida).</title>
        <authorList>
            <person name="Song J.H."/>
            <person name="Kim S."/>
            <person name="Shin S."/>
            <person name="Min G.S."/>
        </authorList>
    </citation>
    <scope>NUCLEOTIDE SEQUENCE</scope>
</reference>
<dbReference type="RefSeq" id="YP_009158315.1">
    <property type="nucleotide sequence ID" value="NC_027510.1"/>
</dbReference>
<evidence type="ECO:0000256" key="10">
    <source>
        <dbReference type="ARBA" id="ARBA00023310"/>
    </source>
</evidence>
<dbReference type="EMBL" id="KR006340">
    <property type="protein sequence ID" value="AKO62615.1"/>
    <property type="molecule type" value="Genomic_DNA"/>
</dbReference>
<comment type="subcellular location">
    <subcellularLocation>
        <location evidence="1">Membrane</location>
        <topology evidence="1">Multi-pass membrane protein</topology>
    </subcellularLocation>
    <subcellularLocation>
        <location evidence="11">Mitochondrion inner membrane</location>
        <topology evidence="11">Multi-pass membrane protein</topology>
    </subcellularLocation>
</comment>
<dbReference type="InterPro" id="IPR000568">
    <property type="entry name" value="ATP_synth_F0_asu"/>
</dbReference>
<evidence type="ECO:0000256" key="2">
    <source>
        <dbReference type="ARBA" id="ARBA00006810"/>
    </source>
</evidence>
<dbReference type="PANTHER" id="PTHR11410">
    <property type="entry name" value="ATP SYNTHASE SUBUNIT A"/>
    <property type="match status" value="1"/>
</dbReference>
<comment type="similarity">
    <text evidence="2">Belongs to the ATPase A chain family.</text>
</comment>
<keyword evidence="5 12" id="KW-0812">Transmembrane</keyword>
<evidence type="ECO:0000256" key="11">
    <source>
        <dbReference type="RuleBase" id="RU004450"/>
    </source>
</evidence>
<dbReference type="InterPro" id="IPR045083">
    <property type="entry name" value="ATP_synth_F0_asu_bact/mt"/>
</dbReference>
<dbReference type="CDD" id="cd00310">
    <property type="entry name" value="ATP-synt_Fo_a_6"/>
    <property type="match status" value="1"/>
</dbReference>
<keyword evidence="8" id="KW-0406">Ion transport</keyword>
<dbReference type="InterPro" id="IPR035908">
    <property type="entry name" value="F0_ATP_A_sf"/>
</dbReference>
<dbReference type="NCBIfam" id="TIGR01131">
    <property type="entry name" value="ATP_synt_6_or_A"/>
    <property type="match status" value="1"/>
</dbReference>
<dbReference type="GO" id="GO:0045259">
    <property type="term" value="C:proton-transporting ATP synthase complex"/>
    <property type="evidence" value="ECO:0007669"/>
    <property type="project" value="UniProtKB-KW"/>
</dbReference>
<sequence length="223" mass="25195">MMTNLFSVFDPSTSTNLSLNWLSMITCFLVMPMMYWVNLTPMNVMIKTLLTAITKEFAMLLNFKTKNFLWFGVSLLIIIMVNNSLGLIPYIFTSTSHMSITLSYALPLWLSFMLIGWITNFNHMMAHLIPQSTPMFLSVFMVLIEMTSNIIRPMTLAIRLATNMVAGHLLLTLSGNMGQVLSYTKMSGVILVQTLLMGLEIGVAFIQAYVYATLLTLYVKEVL</sequence>
<name>A0A0U2DB23_9CRUS</name>
<keyword evidence="10" id="KW-0066">ATP synthesis</keyword>
<evidence type="ECO:0000256" key="4">
    <source>
        <dbReference type="ARBA" id="ARBA00022547"/>
    </source>
</evidence>
<feature type="transmembrane region" description="Helical" evidence="12">
    <location>
        <begin position="156"/>
        <end position="175"/>
    </location>
</feature>
<evidence type="ECO:0000256" key="7">
    <source>
        <dbReference type="ARBA" id="ARBA00022989"/>
    </source>
</evidence>
<dbReference type="CTD" id="4508"/>
<dbReference type="PANTHER" id="PTHR11410:SF0">
    <property type="entry name" value="ATP SYNTHASE SUBUNIT A"/>
    <property type="match status" value="1"/>
</dbReference>
<evidence type="ECO:0000313" key="13">
    <source>
        <dbReference type="EMBL" id="AKO62615.1"/>
    </source>
</evidence>
<dbReference type="SUPFAM" id="SSF81336">
    <property type="entry name" value="F1F0 ATP synthase subunit A"/>
    <property type="match status" value="1"/>
</dbReference>
<feature type="transmembrane region" description="Helical" evidence="12">
    <location>
        <begin position="99"/>
        <end position="118"/>
    </location>
</feature>
<keyword evidence="4" id="KW-0138">CF(0)</keyword>
<evidence type="ECO:0000256" key="6">
    <source>
        <dbReference type="ARBA" id="ARBA00022781"/>
    </source>
</evidence>
<keyword evidence="6" id="KW-0375">Hydrogen ion transport</keyword>
<proteinExistence type="inferred from homology"/>
<dbReference type="Gene3D" id="1.20.120.220">
    <property type="entry name" value="ATP synthase, F0 complex, subunit A"/>
    <property type="match status" value="1"/>
</dbReference>
<evidence type="ECO:0000256" key="5">
    <source>
        <dbReference type="ARBA" id="ARBA00022692"/>
    </source>
</evidence>
<dbReference type="GO" id="GO:0046933">
    <property type="term" value="F:proton-transporting ATP synthase activity, rotational mechanism"/>
    <property type="evidence" value="ECO:0007669"/>
    <property type="project" value="TreeGrafter"/>
</dbReference>
<dbReference type="GO" id="GO:0005743">
    <property type="term" value="C:mitochondrial inner membrane"/>
    <property type="evidence" value="ECO:0007669"/>
    <property type="project" value="UniProtKB-SubCell"/>
</dbReference>
<dbReference type="PRINTS" id="PR00123">
    <property type="entry name" value="ATPASEA"/>
</dbReference>
<evidence type="ECO:0000256" key="8">
    <source>
        <dbReference type="ARBA" id="ARBA00023065"/>
    </source>
</evidence>
<evidence type="ECO:0000256" key="1">
    <source>
        <dbReference type="ARBA" id="ARBA00004141"/>
    </source>
</evidence>
<dbReference type="Pfam" id="PF00119">
    <property type="entry name" value="ATP-synt_A"/>
    <property type="match status" value="1"/>
</dbReference>
<dbReference type="GeneID" id="25020354"/>
<organism evidence="13">
    <name type="scientific">Neomysis japonica</name>
    <dbReference type="NCBI Taxonomy" id="1676841"/>
    <lineage>
        <taxon>Eukaryota</taxon>
        <taxon>Metazoa</taxon>
        <taxon>Ecdysozoa</taxon>
        <taxon>Arthropoda</taxon>
        <taxon>Crustacea</taxon>
        <taxon>Multicrustacea</taxon>
        <taxon>Malacostraca</taxon>
        <taxon>Eumalacostraca</taxon>
        <taxon>Peracarida</taxon>
        <taxon>Mysidacea</taxon>
        <taxon>Mysida</taxon>
        <taxon>Mysidae</taxon>
        <taxon>Mysinae</taxon>
        <taxon>Mysini</taxon>
        <taxon>Neomysis</taxon>
    </lineage>
</organism>